<evidence type="ECO:0000313" key="2">
    <source>
        <dbReference type="Proteomes" id="UP000283530"/>
    </source>
</evidence>
<comment type="caution">
    <text evidence="1">The sequence shown here is derived from an EMBL/GenBank/DDBJ whole genome shotgun (WGS) entry which is preliminary data.</text>
</comment>
<dbReference type="PANTHER" id="PTHR11439">
    <property type="entry name" value="GAG-POL-RELATED RETROTRANSPOSON"/>
    <property type="match status" value="1"/>
</dbReference>
<dbReference type="OrthoDB" id="414945at2759"/>
<name>A0A3S3RC67_9MAGN</name>
<dbReference type="SUPFAM" id="SSF56672">
    <property type="entry name" value="DNA/RNA polymerases"/>
    <property type="match status" value="1"/>
</dbReference>
<organism evidence="1 2">
    <name type="scientific">Cinnamomum micranthum f. kanehirae</name>
    <dbReference type="NCBI Taxonomy" id="337451"/>
    <lineage>
        <taxon>Eukaryota</taxon>
        <taxon>Viridiplantae</taxon>
        <taxon>Streptophyta</taxon>
        <taxon>Embryophyta</taxon>
        <taxon>Tracheophyta</taxon>
        <taxon>Spermatophyta</taxon>
        <taxon>Magnoliopsida</taxon>
        <taxon>Magnoliidae</taxon>
        <taxon>Laurales</taxon>
        <taxon>Lauraceae</taxon>
        <taxon>Cinnamomum</taxon>
    </lineage>
</organism>
<gene>
    <name evidence="1" type="ORF">CKAN_02712200</name>
</gene>
<reference evidence="1 2" key="1">
    <citation type="journal article" date="2019" name="Nat. Plants">
        <title>Stout camphor tree genome fills gaps in understanding of flowering plant genome evolution.</title>
        <authorList>
            <person name="Chaw S.M."/>
            <person name="Liu Y.C."/>
            <person name="Wu Y.W."/>
            <person name="Wang H.Y."/>
            <person name="Lin C.I."/>
            <person name="Wu C.S."/>
            <person name="Ke H.M."/>
            <person name="Chang L.Y."/>
            <person name="Hsu C.Y."/>
            <person name="Yang H.T."/>
            <person name="Sudianto E."/>
            <person name="Hsu M.H."/>
            <person name="Wu K.P."/>
            <person name="Wang L.N."/>
            <person name="Leebens-Mack J.H."/>
            <person name="Tsai I.J."/>
        </authorList>
    </citation>
    <scope>NUCLEOTIDE SEQUENCE [LARGE SCALE GENOMIC DNA]</scope>
    <source>
        <strain evidence="2">cv. Chaw 1501</strain>
        <tissue evidence="1">Young leaves</tissue>
    </source>
</reference>
<dbReference type="Proteomes" id="UP000283530">
    <property type="component" value="Unassembled WGS sequence"/>
</dbReference>
<evidence type="ECO:0000313" key="1">
    <source>
        <dbReference type="EMBL" id="RWR97672.1"/>
    </source>
</evidence>
<dbReference type="InterPro" id="IPR043502">
    <property type="entry name" value="DNA/RNA_pol_sf"/>
</dbReference>
<dbReference type="EMBL" id="QPKB01000014">
    <property type="protein sequence ID" value="RWR97672.1"/>
    <property type="molecule type" value="Genomic_DNA"/>
</dbReference>
<dbReference type="PANTHER" id="PTHR11439:SF455">
    <property type="entry name" value="RLK (RECEPTOR-LIKE PROTEIN KINASE) 8, PUTATIVE-RELATED"/>
    <property type="match status" value="1"/>
</dbReference>
<dbReference type="AlphaFoldDB" id="A0A3S3RC67"/>
<keyword evidence="2" id="KW-1185">Reference proteome</keyword>
<proteinExistence type="predicted"/>
<protein>
    <submittedName>
        <fullName evidence="1">Retrotransposon polyprotein</fullName>
    </submittedName>
</protein>
<sequence>MTEAKPVSSPAASNAKLRRALGDPLTNPTEYRSIVGGLQYLTLTRPDITFVVNQDTLMIEDLQVAIVFILGPILFRGPQRSRLLWPALQTEAEYRCLAYTTVEISWLCILLRDLRILLHHVPLIWCNNISAISLASNPVFHAHTKHVEVDYHYIRKQVVRNDLAVKFVQSKDQIADIFMKGLPSTQFQLLQNKLSVRQQPLSLRGCDNHDPPTITI</sequence>
<accession>A0A3S3RC67</accession>
<dbReference type="STRING" id="337451.A0A3S3RC67"/>
<dbReference type="CDD" id="cd09272">
    <property type="entry name" value="RNase_HI_RT_Ty1"/>
    <property type="match status" value="1"/>
</dbReference>